<accession>A0AAF5Q3L7</accession>
<reference evidence="1" key="2">
    <citation type="journal article" date="2016" name="Mol. Ecol.">
        <title>Population genomics of the filarial nematode parasite Wuchereria bancrofti from mosquitoes.</title>
        <authorList>
            <person name="Small S.T."/>
            <person name="Reimer L.J."/>
            <person name="Tisch D.J."/>
            <person name="King C.L."/>
            <person name="Christensen B.M."/>
            <person name="Siba P.M."/>
            <person name="Kazura J.W."/>
            <person name="Serre D."/>
            <person name="Zimmerman P.A."/>
        </authorList>
    </citation>
    <scope>NUCLEOTIDE SEQUENCE</scope>
    <source>
        <strain evidence="1">pt0022</strain>
    </source>
</reference>
<dbReference type="WBParaSite" id="mrna-Wban_09618">
    <property type="protein sequence ID" value="mrna-Wban_09618"/>
    <property type="gene ID" value="Wban_09618"/>
</dbReference>
<organism evidence="1 2">
    <name type="scientific">Wuchereria bancrofti</name>
    <dbReference type="NCBI Taxonomy" id="6293"/>
    <lineage>
        <taxon>Eukaryota</taxon>
        <taxon>Metazoa</taxon>
        <taxon>Ecdysozoa</taxon>
        <taxon>Nematoda</taxon>
        <taxon>Chromadorea</taxon>
        <taxon>Rhabditida</taxon>
        <taxon>Spirurina</taxon>
        <taxon>Spiruromorpha</taxon>
        <taxon>Filarioidea</taxon>
        <taxon>Onchocercidae</taxon>
        <taxon>Wuchereria</taxon>
    </lineage>
</organism>
<dbReference type="Proteomes" id="UP000093561">
    <property type="component" value="Unassembled WGS sequence"/>
</dbReference>
<protein>
    <submittedName>
        <fullName evidence="2">Uncharacterized protein</fullName>
    </submittedName>
</protein>
<sequence length="132" mass="15419">MKSLKKLFGQYKTEISDDCTMLCIQTRLIRMKIDSQIQHYQQKFKKFQPQMHKKKSQLLDTIGLLTGYTLSNRTLHSLPPFTTSTPYFNGIIASLIQSTLRKKVIKKARKKETTEFMTLQLLIADNDENIFD</sequence>
<evidence type="ECO:0000313" key="1">
    <source>
        <dbReference type="Proteomes" id="UP000093561"/>
    </source>
</evidence>
<name>A0AAF5Q3L7_WUCBA</name>
<dbReference type="AlphaFoldDB" id="A0AAF5Q3L7"/>
<reference evidence="2" key="3">
    <citation type="submission" date="2024-02" db="UniProtKB">
        <authorList>
            <consortium name="WormBaseParasite"/>
        </authorList>
    </citation>
    <scope>IDENTIFICATION</scope>
    <source>
        <strain evidence="2">pt0022</strain>
    </source>
</reference>
<reference evidence="1" key="1">
    <citation type="submission" date="2015-03" db="EMBL/GenBank/DDBJ databases">
        <title>Wuchereria bancrofti Genome Sequencing Papua New Guinea Strain.</title>
        <authorList>
            <person name="Small S.T."/>
            <person name="Serre D."/>
            <person name="Zimmerman P.A."/>
        </authorList>
    </citation>
    <scope>NUCLEOTIDE SEQUENCE [LARGE SCALE GENOMIC DNA]</scope>
    <source>
        <strain evidence="1">pt0022</strain>
    </source>
</reference>
<evidence type="ECO:0000313" key="2">
    <source>
        <dbReference type="WBParaSite" id="mrna-Wban_09618"/>
    </source>
</evidence>
<proteinExistence type="predicted"/>